<dbReference type="PANTHER" id="PTHR23084">
    <property type="entry name" value="PHOSPHATIDYLINOSITOL-4-PHOSPHATE 5-KINASE RELATED"/>
    <property type="match status" value="1"/>
</dbReference>
<gene>
    <name evidence="2" type="ORF">FGO68_gene8568</name>
</gene>
<dbReference type="Proteomes" id="UP000785679">
    <property type="component" value="Unassembled WGS sequence"/>
</dbReference>
<dbReference type="Pfam" id="PF02493">
    <property type="entry name" value="MORN"/>
    <property type="match status" value="4"/>
</dbReference>
<reference evidence="2" key="1">
    <citation type="submission" date="2019-06" db="EMBL/GenBank/DDBJ databases">
        <authorList>
            <person name="Zheng W."/>
        </authorList>
    </citation>
    <scope>NUCLEOTIDE SEQUENCE</scope>
    <source>
        <strain evidence="2">QDHG01</strain>
    </source>
</reference>
<keyword evidence="3" id="KW-1185">Reference proteome</keyword>
<evidence type="ECO:0000313" key="2">
    <source>
        <dbReference type="EMBL" id="TNV82758.1"/>
    </source>
</evidence>
<protein>
    <submittedName>
        <fullName evidence="2">Uncharacterized protein</fullName>
    </submittedName>
</protein>
<organism evidence="2 3">
    <name type="scientific">Halteria grandinella</name>
    <dbReference type="NCBI Taxonomy" id="5974"/>
    <lineage>
        <taxon>Eukaryota</taxon>
        <taxon>Sar</taxon>
        <taxon>Alveolata</taxon>
        <taxon>Ciliophora</taxon>
        <taxon>Intramacronucleata</taxon>
        <taxon>Spirotrichea</taxon>
        <taxon>Stichotrichia</taxon>
        <taxon>Sporadotrichida</taxon>
        <taxon>Halteriidae</taxon>
        <taxon>Halteria</taxon>
    </lineage>
</organism>
<accession>A0A8J8T651</accession>
<evidence type="ECO:0000313" key="3">
    <source>
        <dbReference type="Proteomes" id="UP000785679"/>
    </source>
</evidence>
<dbReference type="EMBL" id="RRYP01004577">
    <property type="protein sequence ID" value="TNV82758.1"/>
    <property type="molecule type" value="Genomic_DNA"/>
</dbReference>
<proteinExistence type="predicted"/>
<dbReference type="OrthoDB" id="294378at2759"/>
<evidence type="ECO:0000256" key="1">
    <source>
        <dbReference type="ARBA" id="ARBA00022737"/>
    </source>
</evidence>
<dbReference type="SUPFAM" id="SSF82185">
    <property type="entry name" value="Histone H3 K4-specific methyltransferase SET7/9 N-terminal domain"/>
    <property type="match status" value="2"/>
</dbReference>
<dbReference type="SMART" id="SM00698">
    <property type="entry name" value="MORN"/>
    <property type="match status" value="4"/>
</dbReference>
<dbReference type="PANTHER" id="PTHR23084:SF263">
    <property type="entry name" value="MORN REPEAT-CONTAINING PROTEIN 1"/>
    <property type="match status" value="1"/>
</dbReference>
<name>A0A8J8T651_HALGN</name>
<dbReference type="SUPFAM" id="SSF56112">
    <property type="entry name" value="Protein kinase-like (PK-like)"/>
    <property type="match status" value="1"/>
</dbReference>
<dbReference type="Gene3D" id="2.20.110.10">
    <property type="entry name" value="Histone H3 K4-specific methyltransferase SET7/9 N-terminal domain"/>
    <property type="match status" value="1"/>
</dbReference>
<keyword evidence="1" id="KW-0677">Repeat</keyword>
<sequence>MATIKIEKDIQDEELKRKFKERRAYFENSGHPFIQPYHTTFNITDENPIERHCVVVPSQDQQSFEAVTKGPIDKQQGLRWYTQIVIATTDMEMMGIPHGNILPQNIVICSQQYDSFIRLRDLEIQNIQDDEINSKGKQLAGIFYMLQIIKTKNPIKGIEQIPRWVDGPISDLQKKLDTRDVETIHWIYRILQSKGDFERIFTFDPYFKLNSEIIDLVFDKKLRPSNLFLPGILDSFVAMLDVSLNKQKLTLNADKHSKIAEMILKDGWKWPLEILNASVDSARIVEWKNYQGLNGLTAYSDGLFYGQMLEGKMDGLGMLYTQDLHNNPVLYECIWKKSQPQSGRLSINIQNHMHIYEGYFDWEFYPNGVGTQSIDSHGSHTGMFKRGKKNGKGVYTFANGDTAEGTWIKDYQEGSGKFTQKETQEYQIGNYVKNSKFGIHTCYSIIGVYKNSKFYHEGKLFKTIILQQDEGDTGDLQIKNMFQHEVREQLLELTNLMTNERRPKLDQSRQSNLFAKLLSDGWLWDISFLNSKASTDRIVEWNYFEGINRQPQISDLEPGVYYGQMLNGKRDGYGMLFCTASGPQYFEDDWSIYECKWKDGIPTEGRKTVNNSSKYSPPHKIGKWSTFEGTMSPLFELTGQGLWTHQDFGSYTGTFVDGLRSGYGTYHYPNILDGALELDWRGERVRPFTEGQYEEGEWLKGKQIGVHKQYLESGVLYLHRYFEKGKEVKRVEIL</sequence>
<dbReference type="InterPro" id="IPR003409">
    <property type="entry name" value="MORN"/>
</dbReference>
<comment type="caution">
    <text evidence="2">The sequence shown here is derived from an EMBL/GenBank/DDBJ whole genome shotgun (WGS) entry which is preliminary data.</text>
</comment>
<dbReference type="InterPro" id="IPR011009">
    <property type="entry name" value="Kinase-like_dom_sf"/>
</dbReference>
<dbReference type="AlphaFoldDB" id="A0A8J8T651"/>